<dbReference type="InterPro" id="IPR057756">
    <property type="entry name" value="PI3-kinase_type3/VPS34_cat"/>
</dbReference>
<keyword evidence="7 17" id="KW-0808">Transferase</keyword>
<comment type="catalytic activity">
    <reaction evidence="15">
        <text>a 1,2-diacyl-sn-glycero-3-phospho-(1D-myo-inositol) + ATP = a 1,2-diacyl-sn-glycero-3-phospho-(1D-myo-inositol-3-phosphate) + ADP + H(+)</text>
        <dbReference type="Rhea" id="RHEA:12709"/>
        <dbReference type="ChEBI" id="CHEBI:15378"/>
        <dbReference type="ChEBI" id="CHEBI:30616"/>
        <dbReference type="ChEBI" id="CHEBI:57880"/>
        <dbReference type="ChEBI" id="CHEBI:58088"/>
        <dbReference type="ChEBI" id="CHEBI:456216"/>
        <dbReference type="EC" id="2.7.1.137"/>
    </reaction>
    <physiologicalReaction direction="left-to-right" evidence="15">
        <dbReference type="Rhea" id="RHEA:12710"/>
    </physiologicalReaction>
</comment>
<reference evidence="22" key="1">
    <citation type="submission" date="2025-08" db="UniProtKB">
        <authorList>
            <consortium name="Ensembl"/>
        </authorList>
    </citation>
    <scope>IDENTIFICATION</scope>
</reference>
<evidence type="ECO:0000259" key="19">
    <source>
        <dbReference type="PROSITE" id="PS50290"/>
    </source>
</evidence>
<evidence type="ECO:0000256" key="8">
    <source>
        <dbReference type="ARBA" id="ARBA00022741"/>
    </source>
</evidence>
<dbReference type="PROSITE" id="PS51545">
    <property type="entry name" value="PIK_HELICAL"/>
    <property type="match status" value="1"/>
</dbReference>
<evidence type="ECO:0000256" key="17">
    <source>
        <dbReference type="PIRNR" id="PIRNR000587"/>
    </source>
</evidence>
<evidence type="ECO:0000256" key="6">
    <source>
        <dbReference type="ARBA" id="ARBA00022618"/>
    </source>
</evidence>
<evidence type="ECO:0000256" key="3">
    <source>
        <dbReference type="ARBA" id="ARBA00006209"/>
    </source>
</evidence>
<dbReference type="InterPro" id="IPR011009">
    <property type="entry name" value="Kinase-like_dom_sf"/>
</dbReference>
<dbReference type="GO" id="GO:0005768">
    <property type="term" value="C:endosome"/>
    <property type="evidence" value="ECO:0007669"/>
    <property type="project" value="TreeGrafter"/>
</dbReference>
<dbReference type="PROSITE" id="PS00916">
    <property type="entry name" value="PI3_4_KINASE_2"/>
    <property type="match status" value="1"/>
</dbReference>
<keyword evidence="8 17" id="KW-0547">Nucleotide-binding</keyword>
<dbReference type="GO" id="GO:0030496">
    <property type="term" value="C:midbody"/>
    <property type="evidence" value="ECO:0007669"/>
    <property type="project" value="UniProtKB-SubCell"/>
</dbReference>
<evidence type="ECO:0000256" key="1">
    <source>
        <dbReference type="ARBA" id="ARBA00001936"/>
    </source>
</evidence>
<accession>A0A8C9ARA1</accession>
<dbReference type="SMART" id="SM00146">
    <property type="entry name" value="PI3Kc"/>
    <property type="match status" value="1"/>
</dbReference>
<dbReference type="InterPro" id="IPR000403">
    <property type="entry name" value="PI3/4_kinase_cat_dom"/>
</dbReference>
<dbReference type="CDD" id="cd00896">
    <property type="entry name" value="PI3Kc_III"/>
    <property type="match status" value="1"/>
</dbReference>
<keyword evidence="12" id="KW-0443">Lipid metabolism</keyword>
<dbReference type="PANTHER" id="PTHR10048:SF7">
    <property type="entry name" value="PHOSPHATIDYLINOSITOL 3-KINASE CATALYTIC SUBUNIT TYPE 3"/>
    <property type="match status" value="1"/>
</dbReference>
<dbReference type="PROSITE" id="PS00915">
    <property type="entry name" value="PI3_4_KINASE_1"/>
    <property type="match status" value="1"/>
</dbReference>
<comment type="cofactor">
    <cofactor evidence="1">
        <name>Mn(2+)</name>
        <dbReference type="ChEBI" id="CHEBI:29035"/>
    </cofactor>
</comment>
<dbReference type="GO" id="GO:0006897">
    <property type="term" value="P:endocytosis"/>
    <property type="evidence" value="ECO:0007669"/>
    <property type="project" value="TreeGrafter"/>
</dbReference>
<dbReference type="InterPro" id="IPR016024">
    <property type="entry name" value="ARM-type_fold"/>
</dbReference>
<dbReference type="InterPro" id="IPR035892">
    <property type="entry name" value="C2_domain_sf"/>
</dbReference>
<dbReference type="PIRSF" id="PIRSF000587">
    <property type="entry name" value="PI3K_Vps34"/>
    <property type="match status" value="1"/>
</dbReference>
<dbReference type="Pfam" id="PF00454">
    <property type="entry name" value="PI3_PI4_kinase"/>
    <property type="match status" value="1"/>
</dbReference>
<dbReference type="FunFam" id="1.10.1070.11:FF:000002">
    <property type="entry name" value="Phosphatidylinositol 3-kinase catalytic subunit type 3"/>
    <property type="match status" value="1"/>
</dbReference>
<dbReference type="SMART" id="SM00142">
    <property type="entry name" value="PI3K_C2"/>
    <property type="match status" value="1"/>
</dbReference>
<dbReference type="GO" id="GO:0016303">
    <property type="term" value="F:1-phosphatidylinositol-3-kinase activity"/>
    <property type="evidence" value="ECO:0007669"/>
    <property type="project" value="UniProtKB-UniRule"/>
</dbReference>
<dbReference type="PANTHER" id="PTHR10048">
    <property type="entry name" value="PHOSPHATIDYLINOSITOL KINASE"/>
    <property type="match status" value="1"/>
</dbReference>
<dbReference type="EC" id="2.7.1.137" evidence="4 17"/>
<evidence type="ECO:0000256" key="11">
    <source>
        <dbReference type="ARBA" id="ARBA00023006"/>
    </source>
</evidence>
<dbReference type="InterPro" id="IPR001263">
    <property type="entry name" value="PI3K_accessory_dom"/>
</dbReference>
<dbReference type="GO" id="GO:0034272">
    <property type="term" value="C:phosphatidylinositol 3-kinase complex, class III, type II"/>
    <property type="evidence" value="ECO:0007669"/>
    <property type="project" value="TreeGrafter"/>
</dbReference>
<dbReference type="GO" id="GO:0034271">
    <property type="term" value="C:phosphatidylinositol 3-kinase complex, class III, type I"/>
    <property type="evidence" value="ECO:0007669"/>
    <property type="project" value="TreeGrafter"/>
</dbReference>
<keyword evidence="10 17" id="KW-0067">ATP-binding</keyword>
<keyword evidence="6" id="KW-0132">Cell division</keyword>
<keyword evidence="23" id="KW-1185">Reference proteome</keyword>
<dbReference type="SUPFAM" id="SSF56112">
    <property type="entry name" value="Protein kinase-like (PK-like)"/>
    <property type="match status" value="1"/>
</dbReference>
<dbReference type="PROSITE" id="PS51547">
    <property type="entry name" value="C2_PI3K"/>
    <property type="match status" value="1"/>
</dbReference>
<dbReference type="Pfam" id="PF00792">
    <property type="entry name" value="PI3K_C2"/>
    <property type="match status" value="1"/>
</dbReference>
<dbReference type="InterPro" id="IPR002420">
    <property type="entry name" value="PI3K-type_C2_dom"/>
</dbReference>
<evidence type="ECO:0000259" key="20">
    <source>
        <dbReference type="PROSITE" id="PS51545"/>
    </source>
</evidence>
<comment type="similarity">
    <text evidence="3">Belongs to the PI3/PI4-kinase family. Type III PI4K subfamily.</text>
</comment>
<dbReference type="GO" id="GO:0005524">
    <property type="term" value="F:ATP binding"/>
    <property type="evidence" value="ECO:0007669"/>
    <property type="project" value="UniProtKB-UniRule"/>
</dbReference>
<dbReference type="GO" id="GO:0000045">
    <property type="term" value="P:autophagosome assembly"/>
    <property type="evidence" value="ECO:0007669"/>
    <property type="project" value="UniProtKB-ARBA"/>
</dbReference>
<feature type="region of interest" description="Disordered" evidence="18">
    <location>
        <begin position="149"/>
        <end position="170"/>
    </location>
</feature>
<keyword evidence="11" id="KW-0072">Autophagy</keyword>
<feature type="compositionally biased region" description="Polar residues" evidence="18">
    <location>
        <begin position="156"/>
        <end position="170"/>
    </location>
</feature>
<dbReference type="PROSITE" id="PS50290">
    <property type="entry name" value="PI3_4_KINASE_3"/>
    <property type="match status" value="1"/>
</dbReference>
<evidence type="ECO:0000259" key="21">
    <source>
        <dbReference type="PROSITE" id="PS51547"/>
    </source>
</evidence>
<dbReference type="InterPro" id="IPR036940">
    <property type="entry name" value="PI3/4_kinase_cat_sf"/>
</dbReference>
<evidence type="ECO:0000313" key="22">
    <source>
        <dbReference type="Ensembl" id="ENSPSMP00000034092.1"/>
    </source>
</evidence>
<reference evidence="22" key="2">
    <citation type="submission" date="2025-09" db="UniProtKB">
        <authorList>
            <consortium name="Ensembl"/>
        </authorList>
    </citation>
    <scope>IDENTIFICATION</scope>
</reference>
<keyword evidence="9 17" id="KW-0418">Kinase</keyword>
<dbReference type="Proteomes" id="UP000694414">
    <property type="component" value="Unplaced"/>
</dbReference>
<dbReference type="Gene3D" id="2.60.40.150">
    <property type="entry name" value="C2 domain"/>
    <property type="match status" value="1"/>
</dbReference>
<evidence type="ECO:0000313" key="23">
    <source>
        <dbReference type="Proteomes" id="UP000694414"/>
    </source>
</evidence>
<feature type="compositionally biased region" description="Low complexity" evidence="18">
    <location>
        <begin position="423"/>
        <end position="433"/>
    </location>
</feature>
<gene>
    <name evidence="22" type="primary">PIK3C3</name>
</gene>
<dbReference type="InterPro" id="IPR042236">
    <property type="entry name" value="PI3K_accessory_sf"/>
</dbReference>
<dbReference type="Gene3D" id="1.10.1070.11">
    <property type="entry name" value="Phosphatidylinositol 3-/4-kinase, catalytic domain"/>
    <property type="match status" value="1"/>
</dbReference>
<evidence type="ECO:0000256" key="12">
    <source>
        <dbReference type="ARBA" id="ARBA00023098"/>
    </source>
</evidence>
<dbReference type="Gene3D" id="3.30.1010.10">
    <property type="entry name" value="Phosphatidylinositol 3-kinase Catalytic Subunit, Chain A, domain 4"/>
    <property type="match status" value="1"/>
</dbReference>
<name>A0A8C9ARA1_PROSS</name>
<evidence type="ECO:0000256" key="14">
    <source>
        <dbReference type="ARBA" id="ARBA00023306"/>
    </source>
</evidence>
<dbReference type="AlphaFoldDB" id="A0A8C9ARA1"/>
<organism evidence="22 23">
    <name type="scientific">Prolemur simus</name>
    <name type="common">Greater bamboo lemur</name>
    <name type="synonym">Hapalemur simus</name>
    <dbReference type="NCBI Taxonomy" id="1328070"/>
    <lineage>
        <taxon>Eukaryota</taxon>
        <taxon>Metazoa</taxon>
        <taxon>Chordata</taxon>
        <taxon>Craniata</taxon>
        <taxon>Vertebrata</taxon>
        <taxon>Euteleostomi</taxon>
        <taxon>Mammalia</taxon>
        <taxon>Eutheria</taxon>
        <taxon>Euarchontoglires</taxon>
        <taxon>Primates</taxon>
        <taxon>Strepsirrhini</taxon>
        <taxon>Lemuriformes</taxon>
        <taxon>Lemuridae</taxon>
        <taxon>Prolemur</taxon>
    </lineage>
</organism>
<sequence>MGEAEKFHYIYSCDLDINVQLKIGSLEGKREQKSYKAVLEDPMLKFSGLYQETCSDLYVTCQVFAEGKPLALPVRTSYKAFSTRWNWNEWLKLPVKYPDLPRNAQVALTIWDVYGPGKAVPVGGTTVSLFGKYGMFRQGMHDLKVWPNVEADGSEPTKTPGRTSSTLSEDQMSRLAKLTKAHRQGHMVKVDWLDRLTFREIEMINESEKRSSNFMYLMVEFRCVKCDDKEYGIVYYEKDGDESSPILTSFELVKVPDPQMSMENLVESKHHKLARSLRSGPSDHDLKPNAATRDQLNIIVSYPPTKQLTYEEQDLVWKFRYYLTNQEKALTKFLKCVNWDLPQEAKQALELLGKWKPMDVEDSLELLSSHYTNPTVRRYAVARLRQADDEDLLMYLLQLVQALKYENFDDIKNGLEPTKKDSQGSVSESVSTSGINSAEIDSSQIITSPLPAVSSPPPASKTKEVSDGENLEQDLCTFLISRACKNSTLANYLYWYVIVECEDQDTQQRDPKTHEMYLNVMRRFSQALLKGDKSVRVMRSLLAAQQTFVDRLVHLMKAVQRESGNRKKKNERLQALLGDNEKMNLSDVELIPLPLEPQVKIRGIIPETATLFKSALMPAQLFFKTEDGGKYPVIFKHGDDLRQDQLILQIISLMDKLLRKENLDLKLTPYKVLATSTKHGFMQFIQSVPVAEVLDTEGSIQNFFRKYAPSENGPNGISAEVMDTYVKSCAGYCVITYILGVGDRHLDNLLLTKTGKLFHIDFGYILGRDPKPLPPPMKLNKEMVEGMGGTQSEQYQEFRKQCYTAFLHLRRYSNLILNLFSLMVDANIPDIALEPDKTVKKVQDKFRLDLSDEEAVHYMQSLIDESVHALFAAVVEQIHKFAQYWRK</sequence>
<evidence type="ECO:0000256" key="5">
    <source>
        <dbReference type="ARBA" id="ARBA00019787"/>
    </source>
</evidence>
<evidence type="ECO:0000256" key="9">
    <source>
        <dbReference type="ARBA" id="ARBA00022777"/>
    </source>
</evidence>
<dbReference type="FunFam" id="2.60.40.150:FF:000043">
    <property type="entry name" value="Phosphatidylinositol 3-kinase catalytic subunit type 3"/>
    <property type="match status" value="1"/>
</dbReference>
<evidence type="ECO:0000256" key="18">
    <source>
        <dbReference type="SAM" id="MobiDB-lite"/>
    </source>
</evidence>
<dbReference type="Pfam" id="PF00613">
    <property type="entry name" value="PI3Ka"/>
    <property type="match status" value="1"/>
</dbReference>
<keyword evidence="13" id="KW-0464">Manganese</keyword>
<protein>
    <recommendedName>
        <fullName evidence="5 17">Phosphatidylinositol 3-kinase catalytic subunit type 3</fullName>
        <ecNumber evidence="4 17">2.7.1.137</ecNumber>
    </recommendedName>
</protein>
<evidence type="ECO:0000256" key="7">
    <source>
        <dbReference type="ARBA" id="ARBA00022679"/>
    </source>
</evidence>
<evidence type="ECO:0000256" key="13">
    <source>
        <dbReference type="ARBA" id="ARBA00023211"/>
    </source>
</evidence>
<comment type="function">
    <text evidence="16">Catalytic subunit of the PI3K complex that mediates formation of phosphatidylinositol 3-phosphate; different complex forms are believed to play a role in multiple membrane trafficking pathways: PI3KC3-C1 is involved in initiation of autophagosomes and PI3KC3-C2 in maturation of autophagosomes and endocytosis. As part of PI3KC3-C1, promotes endoplasmic reticulum membrane curvature formation prior to vesicle budding. Involved in regulation of degradative endocytic trafficking and required for the abscission step in cytokinesis, probably in the context of PI3KC3-C2. Involved in the transport of lysosomal enzyme precursors to lysosomes. Required for transport from early to late endosomes.</text>
</comment>
<dbReference type="SMART" id="SM00145">
    <property type="entry name" value="PI3Ka"/>
    <property type="match status" value="1"/>
</dbReference>
<evidence type="ECO:0000256" key="16">
    <source>
        <dbReference type="ARBA" id="ARBA00059794"/>
    </source>
</evidence>
<dbReference type="GO" id="GO:0000407">
    <property type="term" value="C:phagophore assembly site"/>
    <property type="evidence" value="ECO:0007669"/>
    <property type="project" value="TreeGrafter"/>
</dbReference>
<dbReference type="CDD" id="cd08397">
    <property type="entry name" value="C2_PI3K_class_III"/>
    <property type="match status" value="1"/>
</dbReference>
<feature type="domain" description="PI3K/PI4K catalytic" evidence="19">
    <location>
        <begin position="605"/>
        <end position="871"/>
    </location>
</feature>
<evidence type="ECO:0000256" key="10">
    <source>
        <dbReference type="ARBA" id="ARBA00022840"/>
    </source>
</evidence>
<comment type="subcellular location">
    <subcellularLocation>
        <location evidence="2">Midbody</location>
    </subcellularLocation>
</comment>
<proteinExistence type="inferred from homology"/>
<dbReference type="GO" id="GO:0048015">
    <property type="term" value="P:phosphatidylinositol-mediated signaling"/>
    <property type="evidence" value="ECO:0007669"/>
    <property type="project" value="TreeGrafter"/>
</dbReference>
<dbReference type="InterPro" id="IPR018936">
    <property type="entry name" value="PI3/4_kinase_CS"/>
</dbReference>
<keyword evidence="14" id="KW-0131">Cell cycle</keyword>
<feature type="region of interest" description="Disordered" evidence="18">
    <location>
        <begin position="414"/>
        <end position="433"/>
    </location>
</feature>
<dbReference type="GeneTree" id="ENSGT00940000156943"/>
<dbReference type="InterPro" id="IPR008290">
    <property type="entry name" value="PI3K_Vps34"/>
</dbReference>
<dbReference type="GO" id="GO:0005777">
    <property type="term" value="C:peroxisome"/>
    <property type="evidence" value="ECO:0007669"/>
    <property type="project" value="TreeGrafter"/>
</dbReference>
<dbReference type="CDD" id="cd00870">
    <property type="entry name" value="PI3Ka_III"/>
    <property type="match status" value="1"/>
</dbReference>
<evidence type="ECO:0000256" key="2">
    <source>
        <dbReference type="ARBA" id="ARBA00004214"/>
    </source>
</evidence>
<feature type="domain" description="PIK helical" evidence="20">
    <location>
        <begin position="283"/>
        <end position="520"/>
    </location>
</feature>
<dbReference type="SUPFAM" id="SSF48371">
    <property type="entry name" value="ARM repeat"/>
    <property type="match status" value="1"/>
</dbReference>
<dbReference type="Ensembl" id="ENSPSMT00000039307.1">
    <property type="protein sequence ID" value="ENSPSMP00000034092.1"/>
    <property type="gene ID" value="ENSPSMG00000023492.1"/>
</dbReference>
<evidence type="ECO:0000256" key="15">
    <source>
        <dbReference type="ARBA" id="ARBA00023985"/>
    </source>
</evidence>
<dbReference type="SUPFAM" id="SSF49562">
    <property type="entry name" value="C2 domain (Calcium/lipid-binding domain, CaLB)"/>
    <property type="match status" value="1"/>
</dbReference>
<dbReference type="FunFam" id="3.30.1010.10:FF:000002">
    <property type="entry name" value="Phosphatidylinositol 3-kinase catalytic subunit type 3"/>
    <property type="match status" value="1"/>
</dbReference>
<dbReference type="Gene3D" id="1.25.40.70">
    <property type="entry name" value="Phosphatidylinositol 3-kinase, accessory domain (PIK)"/>
    <property type="match status" value="1"/>
</dbReference>
<dbReference type="InterPro" id="IPR015433">
    <property type="entry name" value="PI3/4_kinase"/>
</dbReference>
<feature type="domain" description="C2 PI3K-type" evidence="21">
    <location>
        <begin position="35"/>
        <end position="184"/>
    </location>
</feature>
<evidence type="ECO:0000256" key="4">
    <source>
        <dbReference type="ARBA" id="ARBA00012073"/>
    </source>
</evidence>
<feature type="region of interest" description="Disordered" evidence="18">
    <location>
        <begin position="448"/>
        <end position="467"/>
    </location>
</feature>
<dbReference type="GO" id="GO:0051301">
    <property type="term" value="P:cell division"/>
    <property type="evidence" value="ECO:0007669"/>
    <property type="project" value="UniProtKB-KW"/>
</dbReference>
<dbReference type="FunFam" id="1.25.40.70:FF:000003">
    <property type="entry name" value="Phosphatidylinositol 3-kinase catalytic subunit type 3"/>
    <property type="match status" value="1"/>
</dbReference>